<name>A0ABM7TD16_9CLOT</name>
<organism evidence="1 2">
    <name type="scientific">Clostridium gelidum</name>
    <dbReference type="NCBI Taxonomy" id="704125"/>
    <lineage>
        <taxon>Bacteria</taxon>
        <taxon>Bacillati</taxon>
        <taxon>Bacillota</taxon>
        <taxon>Clostridia</taxon>
        <taxon>Eubacteriales</taxon>
        <taxon>Clostridiaceae</taxon>
        <taxon>Clostridium</taxon>
    </lineage>
</organism>
<evidence type="ECO:0000313" key="1">
    <source>
        <dbReference type="EMBL" id="BCZ46854.1"/>
    </source>
</evidence>
<evidence type="ECO:0000313" key="2">
    <source>
        <dbReference type="Proteomes" id="UP000824633"/>
    </source>
</evidence>
<keyword evidence="2" id="KW-1185">Reference proteome</keyword>
<reference evidence="2" key="1">
    <citation type="submission" date="2021-07" db="EMBL/GenBank/DDBJ databases">
        <title>Complete genome sequencing of a Clostridium isolate.</title>
        <authorList>
            <person name="Ueki A."/>
            <person name="Tonouchi A."/>
        </authorList>
    </citation>
    <scope>NUCLEOTIDE SEQUENCE [LARGE SCALE GENOMIC DNA]</scope>
    <source>
        <strain evidence="2">C5S11</strain>
    </source>
</reference>
<dbReference type="EMBL" id="AP024849">
    <property type="protein sequence ID" value="BCZ46854.1"/>
    <property type="molecule type" value="Genomic_DNA"/>
</dbReference>
<proteinExistence type="predicted"/>
<gene>
    <name evidence="1" type="ORF">psyc5s11_29210</name>
</gene>
<sequence>MQWKATKELTQLKAQEAVKPLETKIENDKPLVEFAEQVRVAKDVTWIEQIFR</sequence>
<accession>A0ABM7TD16</accession>
<dbReference type="Proteomes" id="UP000824633">
    <property type="component" value="Chromosome"/>
</dbReference>
<dbReference type="RefSeq" id="WP_224033253.1">
    <property type="nucleotide sequence ID" value="NZ_AP024849.1"/>
</dbReference>
<protein>
    <submittedName>
        <fullName evidence="1">Uncharacterized protein</fullName>
    </submittedName>
</protein>